<feature type="coiled-coil region" evidence="1">
    <location>
        <begin position="152"/>
        <end position="179"/>
    </location>
</feature>
<feature type="chain" id="PRO_5012080182" evidence="2">
    <location>
        <begin position="26"/>
        <end position="180"/>
    </location>
</feature>
<evidence type="ECO:0000313" key="3">
    <source>
        <dbReference type="EMBL" id="GAX20846.1"/>
    </source>
</evidence>
<proteinExistence type="predicted"/>
<dbReference type="AlphaFoldDB" id="A0A1Z5K3R3"/>
<keyword evidence="2" id="KW-0732">Signal</keyword>
<dbReference type="OrthoDB" id="45231at2759"/>
<evidence type="ECO:0000256" key="1">
    <source>
        <dbReference type="SAM" id="Coils"/>
    </source>
</evidence>
<dbReference type="InParanoid" id="A0A1Z5K3R3"/>
<keyword evidence="4" id="KW-1185">Reference proteome</keyword>
<dbReference type="Proteomes" id="UP000198406">
    <property type="component" value="Unassembled WGS sequence"/>
</dbReference>
<reference evidence="3 4" key="1">
    <citation type="journal article" date="2015" name="Plant Cell">
        <title>Oil accumulation by the oleaginous diatom Fistulifera solaris as revealed by the genome and transcriptome.</title>
        <authorList>
            <person name="Tanaka T."/>
            <person name="Maeda Y."/>
            <person name="Veluchamy A."/>
            <person name="Tanaka M."/>
            <person name="Abida H."/>
            <person name="Marechal E."/>
            <person name="Bowler C."/>
            <person name="Muto M."/>
            <person name="Sunaga Y."/>
            <person name="Tanaka M."/>
            <person name="Yoshino T."/>
            <person name="Taniguchi T."/>
            <person name="Fukuda Y."/>
            <person name="Nemoto M."/>
            <person name="Matsumoto M."/>
            <person name="Wong P.S."/>
            <person name="Aburatani S."/>
            <person name="Fujibuchi W."/>
        </authorList>
    </citation>
    <scope>NUCLEOTIDE SEQUENCE [LARGE SCALE GENOMIC DNA]</scope>
    <source>
        <strain evidence="3 4">JPCC DA0580</strain>
    </source>
</reference>
<comment type="caution">
    <text evidence="3">The sequence shown here is derived from an EMBL/GenBank/DDBJ whole genome shotgun (WGS) entry which is preliminary data.</text>
</comment>
<organism evidence="3 4">
    <name type="scientific">Fistulifera solaris</name>
    <name type="common">Oleaginous diatom</name>
    <dbReference type="NCBI Taxonomy" id="1519565"/>
    <lineage>
        <taxon>Eukaryota</taxon>
        <taxon>Sar</taxon>
        <taxon>Stramenopiles</taxon>
        <taxon>Ochrophyta</taxon>
        <taxon>Bacillariophyta</taxon>
        <taxon>Bacillariophyceae</taxon>
        <taxon>Bacillariophycidae</taxon>
        <taxon>Naviculales</taxon>
        <taxon>Naviculaceae</taxon>
        <taxon>Fistulifera</taxon>
    </lineage>
</organism>
<protein>
    <submittedName>
        <fullName evidence="3">Uncharacterized protein</fullName>
    </submittedName>
</protein>
<name>A0A1Z5K3R3_FISSO</name>
<dbReference type="EMBL" id="BDSP01000152">
    <property type="protein sequence ID" value="GAX20846.1"/>
    <property type="molecule type" value="Genomic_DNA"/>
</dbReference>
<feature type="signal peptide" evidence="2">
    <location>
        <begin position="1"/>
        <end position="25"/>
    </location>
</feature>
<evidence type="ECO:0000313" key="4">
    <source>
        <dbReference type="Proteomes" id="UP000198406"/>
    </source>
</evidence>
<accession>A0A1Z5K3R3</accession>
<sequence>MTGKTSRYIWIVCLISGVMLTSSFTAPSRRPHTSLIRPPFCKETNLHLALTEFSSSIIMAETESWRQYVPLAVSALVILDILLGSPAANSVMDLMRAQENDDDAEAPRSEKRQTVVNTAERVDSMAVAQAAIDKANATLELKRFLEEQKTDWDKMEDIRKKMDRQMQELDEKIKEQREQS</sequence>
<gene>
    <name evidence="3" type="ORF">FisN_7Hh161</name>
</gene>
<keyword evidence="1" id="KW-0175">Coiled coil</keyword>
<evidence type="ECO:0000256" key="2">
    <source>
        <dbReference type="SAM" id="SignalP"/>
    </source>
</evidence>